<dbReference type="SUPFAM" id="SSF53671">
    <property type="entry name" value="Aspartate/ornithine carbamoyltransferase"/>
    <property type="match status" value="1"/>
</dbReference>
<dbReference type="EMBL" id="JAFBCV010000013">
    <property type="protein sequence ID" value="MBM7840402.1"/>
    <property type="molecule type" value="Genomic_DNA"/>
</dbReference>
<dbReference type="RefSeq" id="WP_204467973.1">
    <property type="nucleotide sequence ID" value="NZ_JAFBCV010000013.1"/>
</dbReference>
<dbReference type="EC" id="2.1.3.3" evidence="4 8"/>
<dbReference type="Proteomes" id="UP001179280">
    <property type="component" value="Unassembled WGS sequence"/>
</dbReference>
<proteinExistence type="inferred from homology"/>
<feature type="binding site" evidence="8">
    <location>
        <position position="169"/>
    </location>
    <ligand>
        <name>L-ornithine</name>
        <dbReference type="ChEBI" id="CHEBI:46911"/>
    </ligand>
</feature>
<name>A0ABS2T1Q7_9BACI</name>
<organism evidence="11 12">
    <name type="scientific">Shouchella xiaoxiensis</name>
    <dbReference type="NCBI Taxonomy" id="766895"/>
    <lineage>
        <taxon>Bacteria</taxon>
        <taxon>Bacillati</taxon>
        <taxon>Bacillota</taxon>
        <taxon>Bacilli</taxon>
        <taxon>Bacillales</taxon>
        <taxon>Bacillaceae</taxon>
        <taxon>Shouchella</taxon>
    </lineage>
</organism>
<feature type="binding site" evidence="8">
    <location>
        <begin position="273"/>
        <end position="274"/>
    </location>
    <ligand>
        <name>carbamoyl phosphate</name>
        <dbReference type="ChEBI" id="CHEBI:58228"/>
    </ligand>
</feature>
<feature type="binding site" evidence="8">
    <location>
        <begin position="60"/>
        <end position="63"/>
    </location>
    <ligand>
        <name>carbamoyl phosphate</name>
        <dbReference type="ChEBI" id="CHEBI:58228"/>
    </ligand>
</feature>
<dbReference type="Gene3D" id="3.40.50.1370">
    <property type="entry name" value="Aspartate/ornithine carbamoyltransferase"/>
    <property type="match status" value="2"/>
</dbReference>
<keyword evidence="8" id="KW-0963">Cytoplasm</keyword>
<evidence type="ECO:0000256" key="3">
    <source>
        <dbReference type="ARBA" id="ARBA00007805"/>
    </source>
</evidence>
<gene>
    <name evidence="11" type="ORF">JOC54_003683</name>
</gene>
<dbReference type="InterPro" id="IPR024904">
    <property type="entry name" value="OTCase_ArgI"/>
</dbReference>
<comment type="caution">
    <text evidence="11">The sequence shown here is derived from an EMBL/GenBank/DDBJ whole genome shotgun (WGS) entry which is preliminary data.</text>
</comment>
<dbReference type="InterPro" id="IPR002292">
    <property type="entry name" value="Orn/put_carbamltrans"/>
</dbReference>
<comment type="similarity">
    <text evidence="3 8">Belongs to the aspartate/ornithine carbamoyltransferase superfamily. OTCase family.</text>
</comment>
<comment type="function">
    <text evidence="1">Reversibly catalyzes the transfer of the carbamoyl group from carbamoyl phosphate (CP) to the N(epsilon) atom of ornithine (ORN) to produce L-citrulline.</text>
</comment>
<feature type="binding site" evidence="8">
    <location>
        <position position="301"/>
    </location>
    <ligand>
        <name>carbamoyl phosphate</name>
        <dbReference type="ChEBI" id="CHEBI:58228"/>
    </ligand>
</feature>
<evidence type="ECO:0000256" key="4">
    <source>
        <dbReference type="ARBA" id="ARBA00013007"/>
    </source>
</evidence>
<dbReference type="PRINTS" id="PR00102">
    <property type="entry name" value="OTCASE"/>
</dbReference>
<feature type="binding site" evidence="8">
    <location>
        <begin position="237"/>
        <end position="238"/>
    </location>
    <ligand>
        <name>L-ornithine</name>
        <dbReference type="ChEBI" id="CHEBI:46911"/>
    </ligand>
</feature>
<dbReference type="PANTHER" id="PTHR45753:SF3">
    <property type="entry name" value="ORNITHINE TRANSCARBAMYLASE, MITOCHONDRIAL"/>
    <property type="match status" value="1"/>
</dbReference>
<dbReference type="PANTHER" id="PTHR45753">
    <property type="entry name" value="ORNITHINE CARBAMOYLTRANSFERASE, MITOCHONDRIAL"/>
    <property type="match status" value="1"/>
</dbReference>
<sequence length="317" mass="34700">MQRVQLNLTGKHMLTLLDYSPEEMEHLLTVSSKLKKEQKQGDPNDSLKGKSLGMIFENASTRTRVSFEVGMTQLGGHSLFLSPRDLQIGRGEPIKDTANVLSRYVDAIMIRTNSHETVAEFAQHASVPVINALTDSFHPCQALADGLTILEHKGTLKGNKLVYIGDGNNVAHSLLALGAKTGMDVTIASPKGYEVDQDIFKRASAAAKETGAMLQLSNDPLEAAKGADILYTDVWASMGFEKEQLNREKAFAGYQINEDLAKHAKADYLFLHCLPAHRGEEVGASIIDGPHSVVYDQAENRLHVQKAILSEVISHNK</sequence>
<dbReference type="NCBIfam" id="TIGR00658">
    <property type="entry name" value="orni_carb_tr"/>
    <property type="match status" value="1"/>
</dbReference>
<dbReference type="NCBIfam" id="NF001986">
    <property type="entry name" value="PRK00779.1"/>
    <property type="match status" value="1"/>
</dbReference>
<feature type="binding site" evidence="8">
    <location>
        <position position="233"/>
    </location>
    <ligand>
        <name>L-ornithine</name>
        <dbReference type="ChEBI" id="CHEBI:46911"/>
    </ligand>
</feature>
<dbReference type="Pfam" id="PF02729">
    <property type="entry name" value="OTCace_N"/>
    <property type="match status" value="1"/>
</dbReference>
<evidence type="ECO:0000256" key="8">
    <source>
        <dbReference type="HAMAP-Rule" id="MF_01109"/>
    </source>
</evidence>
<feature type="domain" description="Aspartate/ornithine carbamoyltransferase Asp/Orn-binding" evidence="9">
    <location>
        <begin position="157"/>
        <end position="310"/>
    </location>
</feature>
<evidence type="ECO:0000256" key="2">
    <source>
        <dbReference type="ARBA" id="ARBA00004975"/>
    </source>
</evidence>
<dbReference type="HAMAP" id="MF_01109">
    <property type="entry name" value="OTCase"/>
    <property type="match status" value="1"/>
</dbReference>
<evidence type="ECO:0000256" key="1">
    <source>
        <dbReference type="ARBA" id="ARBA00003822"/>
    </source>
</evidence>
<feature type="binding site" evidence="8">
    <location>
        <position position="111"/>
    </location>
    <ligand>
        <name>carbamoyl phosphate</name>
        <dbReference type="ChEBI" id="CHEBI:58228"/>
    </ligand>
</feature>
<dbReference type="InterPro" id="IPR006131">
    <property type="entry name" value="Asp_carbamoyltransf_Asp/Orn-bd"/>
</dbReference>
<reference evidence="11" key="1">
    <citation type="submission" date="2021-01" db="EMBL/GenBank/DDBJ databases">
        <title>Genomic Encyclopedia of Type Strains, Phase IV (KMG-IV): sequencing the most valuable type-strain genomes for metagenomic binning, comparative biology and taxonomic classification.</title>
        <authorList>
            <person name="Goeker M."/>
        </authorList>
    </citation>
    <scope>NUCLEOTIDE SEQUENCE</scope>
    <source>
        <strain evidence="11">DSM 21943</strain>
    </source>
</reference>
<dbReference type="PRINTS" id="PR00100">
    <property type="entry name" value="AOTCASE"/>
</dbReference>
<dbReference type="InterPro" id="IPR036901">
    <property type="entry name" value="Asp/Orn_carbamoylTrfase_sf"/>
</dbReference>
<protein>
    <recommendedName>
        <fullName evidence="5 8">Ornithine carbamoyltransferase</fullName>
        <shortName evidence="8">OTCase</shortName>
        <ecNumber evidence="4 8">2.1.3.3</ecNumber>
    </recommendedName>
</protein>
<evidence type="ECO:0000256" key="6">
    <source>
        <dbReference type="ARBA" id="ARBA00022679"/>
    </source>
</evidence>
<keyword evidence="6 8" id="KW-0808">Transferase</keyword>
<dbReference type="InterPro" id="IPR006130">
    <property type="entry name" value="Asp/Orn_carbamoylTrfase"/>
</dbReference>
<feature type="binding site" evidence="8">
    <location>
        <position position="87"/>
    </location>
    <ligand>
        <name>carbamoyl phosphate</name>
        <dbReference type="ChEBI" id="CHEBI:58228"/>
    </ligand>
</feature>
<evidence type="ECO:0000313" key="11">
    <source>
        <dbReference type="EMBL" id="MBM7840402.1"/>
    </source>
</evidence>
<dbReference type="GO" id="GO:0004585">
    <property type="term" value="F:ornithine carbamoyltransferase activity"/>
    <property type="evidence" value="ECO:0007669"/>
    <property type="project" value="UniProtKB-EC"/>
</dbReference>
<evidence type="ECO:0000259" key="10">
    <source>
        <dbReference type="Pfam" id="PF02729"/>
    </source>
</evidence>
<comment type="pathway">
    <text evidence="2">Amino-acid biosynthesis; L-arginine biosynthesis; L-arginine from L-ornithine and carbamoyl phosphate: step 1/3.</text>
</comment>
<dbReference type="InterPro" id="IPR006132">
    <property type="entry name" value="Asp/Orn_carbamoyltranf_P-bd"/>
</dbReference>
<evidence type="ECO:0000256" key="7">
    <source>
        <dbReference type="ARBA" id="ARBA00048772"/>
    </source>
</evidence>
<dbReference type="Pfam" id="PF00185">
    <property type="entry name" value="OTCace"/>
    <property type="match status" value="1"/>
</dbReference>
<feature type="binding site" evidence="8">
    <location>
        <begin position="138"/>
        <end position="141"/>
    </location>
    <ligand>
        <name>carbamoyl phosphate</name>
        <dbReference type="ChEBI" id="CHEBI:58228"/>
    </ligand>
</feature>
<comment type="subcellular location">
    <subcellularLocation>
        <location evidence="8">Cytoplasm</location>
    </subcellularLocation>
</comment>
<evidence type="ECO:0000256" key="5">
    <source>
        <dbReference type="ARBA" id="ARBA00016634"/>
    </source>
</evidence>
<evidence type="ECO:0000259" key="9">
    <source>
        <dbReference type="Pfam" id="PF00185"/>
    </source>
</evidence>
<evidence type="ECO:0000313" key="12">
    <source>
        <dbReference type="Proteomes" id="UP001179280"/>
    </source>
</evidence>
<accession>A0ABS2T1Q7</accession>
<comment type="catalytic activity">
    <reaction evidence="7 8">
        <text>carbamoyl phosphate + L-ornithine = L-citrulline + phosphate + H(+)</text>
        <dbReference type="Rhea" id="RHEA:19513"/>
        <dbReference type="ChEBI" id="CHEBI:15378"/>
        <dbReference type="ChEBI" id="CHEBI:43474"/>
        <dbReference type="ChEBI" id="CHEBI:46911"/>
        <dbReference type="ChEBI" id="CHEBI:57743"/>
        <dbReference type="ChEBI" id="CHEBI:58228"/>
        <dbReference type="EC" id="2.1.3.3"/>
    </reaction>
</comment>
<keyword evidence="12" id="KW-1185">Reference proteome</keyword>
<feature type="domain" description="Aspartate/ornithine carbamoyltransferase carbamoyl-P binding" evidence="10">
    <location>
        <begin position="11"/>
        <end position="151"/>
    </location>
</feature>